<proteinExistence type="predicted"/>
<gene>
    <name evidence="1" type="ORF">TCEB3V08_LOCUS1103</name>
</gene>
<dbReference type="EMBL" id="OC316643">
    <property type="protein sequence ID" value="CAD7393104.1"/>
    <property type="molecule type" value="Genomic_DNA"/>
</dbReference>
<sequence>MNYDSSNVSTIIINDNDSNSLGARHIDTNNNTCTRTRINAKTTAGDRRKRRKRCGAVADRTSDGQLELTRLDDLSFHFLRPSYDGARCGRTTRTALGQPLFLWPRQTPDVMEQLHIERPERYFLPGEIRPLGGSCVSGINKSHGYIVPPSKLHPDQHVHSTRQSKRTFIDKLPVCTDTKKDTLKRRNSEICYNIYDRRCLPFCPKEDVRQLELKEAVLTQPIIEPPKQKHTFEYPSLQRTSKHVESNSYKSKNKCSPTIICDDVAPKHPTSLVMSCGDMERIGSPDTDPCGYRKDLNNLNLDTRIKNPRSLGHACQLEHKMCSCMESIHCERISLNFGTVADAYAIANTIKAKVELAVVLQNDLIVNDKRINNVLLFTQRRRRIGRLGSYI</sequence>
<name>A0A7R9CCE8_TIMCR</name>
<evidence type="ECO:0000313" key="1">
    <source>
        <dbReference type="EMBL" id="CAD7393104.1"/>
    </source>
</evidence>
<dbReference type="AlphaFoldDB" id="A0A7R9CCE8"/>
<organism evidence="1">
    <name type="scientific">Timema cristinae</name>
    <name type="common">Walking stick</name>
    <dbReference type="NCBI Taxonomy" id="61476"/>
    <lineage>
        <taxon>Eukaryota</taxon>
        <taxon>Metazoa</taxon>
        <taxon>Ecdysozoa</taxon>
        <taxon>Arthropoda</taxon>
        <taxon>Hexapoda</taxon>
        <taxon>Insecta</taxon>
        <taxon>Pterygota</taxon>
        <taxon>Neoptera</taxon>
        <taxon>Polyneoptera</taxon>
        <taxon>Phasmatodea</taxon>
        <taxon>Timematodea</taxon>
        <taxon>Timematoidea</taxon>
        <taxon>Timematidae</taxon>
        <taxon>Timema</taxon>
    </lineage>
</organism>
<reference evidence="1" key="1">
    <citation type="submission" date="2020-11" db="EMBL/GenBank/DDBJ databases">
        <authorList>
            <person name="Tran Van P."/>
        </authorList>
    </citation>
    <scope>NUCLEOTIDE SEQUENCE</scope>
</reference>
<accession>A0A7R9CCE8</accession>
<protein>
    <submittedName>
        <fullName evidence="1">Uncharacterized protein</fullName>
    </submittedName>
</protein>